<proteinExistence type="predicted"/>
<protein>
    <submittedName>
        <fullName evidence="2">14812_t:CDS:1</fullName>
    </submittedName>
</protein>
<feature type="region of interest" description="Disordered" evidence="1">
    <location>
        <begin position="1"/>
        <end position="22"/>
    </location>
</feature>
<reference evidence="2" key="1">
    <citation type="submission" date="2021-06" db="EMBL/GenBank/DDBJ databases">
        <authorList>
            <person name="Kallberg Y."/>
            <person name="Tangrot J."/>
            <person name="Rosling A."/>
        </authorList>
    </citation>
    <scope>NUCLEOTIDE SEQUENCE</scope>
    <source>
        <strain evidence="2">CL551</strain>
    </source>
</reference>
<dbReference type="AlphaFoldDB" id="A0A9N9AG15"/>
<dbReference type="Proteomes" id="UP000789342">
    <property type="component" value="Unassembled WGS sequence"/>
</dbReference>
<name>A0A9N9AG15_9GLOM</name>
<comment type="caution">
    <text evidence="2">The sequence shown here is derived from an EMBL/GenBank/DDBJ whole genome shotgun (WGS) entry which is preliminary data.</text>
</comment>
<evidence type="ECO:0000313" key="2">
    <source>
        <dbReference type="EMBL" id="CAG8527750.1"/>
    </source>
</evidence>
<feature type="compositionally biased region" description="Polar residues" evidence="1">
    <location>
        <begin position="12"/>
        <end position="22"/>
    </location>
</feature>
<dbReference type="EMBL" id="CAJVPV010002502">
    <property type="protein sequence ID" value="CAG8527750.1"/>
    <property type="molecule type" value="Genomic_DNA"/>
</dbReference>
<organism evidence="2 3">
    <name type="scientific">Acaulospora morrowiae</name>
    <dbReference type="NCBI Taxonomy" id="94023"/>
    <lineage>
        <taxon>Eukaryota</taxon>
        <taxon>Fungi</taxon>
        <taxon>Fungi incertae sedis</taxon>
        <taxon>Mucoromycota</taxon>
        <taxon>Glomeromycotina</taxon>
        <taxon>Glomeromycetes</taxon>
        <taxon>Diversisporales</taxon>
        <taxon>Acaulosporaceae</taxon>
        <taxon>Acaulospora</taxon>
    </lineage>
</organism>
<keyword evidence="3" id="KW-1185">Reference proteome</keyword>
<gene>
    <name evidence="2" type="ORF">AMORRO_LOCUS4521</name>
</gene>
<evidence type="ECO:0000313" key="3">
    <source>
        <dbReference type="Proteomes" id="UP000789342"/>
    </source>
</evidence>
<evidence type="ECO:0000256" key="1">
    <source>
        <dbReference type="SAM" id="MobiDB-lite"/>
    </source>
</evidence>
<accession>A0A9N9AG15</accession>
<sequence length="65" mass="7235">MHKYCKGPVADNNANANGDTVSTSRAMKKKEVFVALKTDPDIFFYPNSESGFYECTGPTSKRNVR</sequence>